<evidence type="ECO:0000313" key="4">
    <source>
        <dbReference type="Proteomes" id="UP000467260"/>
    </source>
</evidence>
<comment type="similarity">
    <text evidence="1">Belongs to the non-flavoprotein flavin reductase family.</text>
</comment>
<dbReference type="PANTHER" id="PTHR30466:SF15">
    <property type="entry name" value="POSSIBLE OXIDOREDUCTASE"/>
    <property type="match status" value="1"/>
</dbReference>
<dbReference type="InterPro" id="IPR050268">
    <property type="entry name" value="NADH-dep_flavin_reductase"/>
</dbReference>
<dbReference type="SMART" id="SM00903">
    <property type="entry name" value="Flavin_Reduct"/>
    <property type="match status" value="1"/>
</dbReference>
<dbReference type="Gene3D" id="2.30.110.10">
    <property type="entry name" value="Electron Transport, Fmn-binding Protein, Chain A"/>
    <property type="match status" value="1"/>
</dbReference>
<dbReference type="OrthoDB" id="3176898at2"/>
<dbReference type="RefSeq" id="WP_085133919.1">
    <property type="nucleotide sequence ID" value="NZ_AP022609.1"/>
</dbReference>
<evidence type="ECO:0000256" key="1">
    <source>
        <dbReference type="ARBA" id="ARBA00008898"/>
    </source>
</evidence>
<evidence type="ECO:0000256" key="2">
    <source>
        <dbReference type="ARBA" id="ARBA00023002"/>
    </source>
</evidence>
<keyword evidence="2" id="KW-0560">Oxidoreductase</keyword>
<dbReference type="InterPro" id="IPR012349">
    <property type="entry name" value="Split_barrel_FMN-bd"/>
</dbReference>
<protein>
    <submittedName>
        <fullName evidence="3">Oxidoreductase</fullName>
    </submittedName>
</protein>
<dbReference type="SUPFAM" id="SSF50475">
    <property type="entry name" value="FMN-binding split barrel"/>
    <property type="match status" value="1"/>
</dbReference>
<dbReference type="Proteomes" id="UP000467260">
    <property type="component" value="Chromosome"/>
</dbReference>
<proteinExistence type="inferred from homology"/>
<evidence type="ECO:0000313" key="3">
    <source>
        <dbReference type="EMBL" id="BBZ23872.1"/>
    </source>
</evidence>
<dbReference type="Pfam" id="PF01613">
    <property type="entry name" value="Flavin_Reduct"/>
    <property type="match status" value="1"/>
</dbReference>
<dbReference type="GO" id="GO:0010181">
    <property type="term" value="F:FMN binding"/>
    <property type="evidence" value="ECO:0007669"/>
    <property type="project" value="InterPro"/>
</dbReference>
<dbReference type="GO" id="GO:0042602">
    <property type="term" value="F:riboflavin reductase (NADPH) activity"/>
    <property type="evidence" value="ECO:0007669"/>
    <property type="project" value="TreeGrafter"/>
</dbReference>
<dbReference type="EMBL" id="AP022609">
    <property type="protein sequence ID" value="BBZ23872.1"/>
    <property type="molecule type" value="Genomic_DNA"/>
</dbReference>
<dbReference type="PANTHER" id="PTHR30466">
    <property type="entry name" value="FLAVIN REDUCTASE"/>
    <property type="match status" value="1"/>
</dbReference>
<gene>
    <name evidence="3" type="ORF">MHIB_22900</name>
</gene>
<dbReference type="InterPro" id="IPR002563">
    <property type="entry name" value="Flavin_Rdtase-like_dom"/>
</dbReference>
<reference evidence="3 4" key="1">
    <citation type="journal article" date="2019" name="Emerg. Microbes Infect.">
        <title>Comprehensive subspecies identification of 175 nontuberculous mycobacteria species based on 7547 genomic profiles.</title>
        <authorList>
            <person name="Matsumoto Y."/>
            <person name="Kinjo T."/>
            <person name="Motooka D."/>
            <person name="Nabeya D."/>
            <person name="Jung N."/>
            <person name="Uechi K."/>
            <person name="Horii T."/>
            <person name="Iida T."/>
            <person name="Fujita J."/>
            <person name="Nakamura S."/>
        </authorList>
    </citation>
    <scope>NUCLEOTIDE SEQUENCE [LARGE SCALE GENOMIC DNA]</scope>
    <source>
        <strain evidence="3 4">JCM 13571</strain>
    </source>
</reference>
<accession>A0A7I7X313</accession>
<organism evidence="3 4">
    <name type="scientific">Mycolicibacter hiberniae</name>
    <dbReference type="NCBI Taxonomy" id="29314"/>
    <lineage>
        <taxon>Bacteria</taxon>
        <taxon>Bacillati</taxon>
        <taxon>Actinomycetota</taxon>
        <taxon>Actinomycetes</taxon>
        <taxon>Mycobacteriales</taxon>
        <taxon>Mycobacteriaceae</taxon>
        <taxon>Mycolicibacter</taxon>
    </lineage>
</organism>
<dbReference type="AlphaFoldDB" id="A0A7I7X313"/>
<name>A0A7I7X313_9MYCO</name>
<sequence>MGDESFQQLVSMLDYTMFVVTTRAHDETSGCLVGFATQTSIDPARFLVGISKRNHTFAVAAASEHLAVHVLARQDKELARLFGSQTGDDINKFEHCAWHRGPEGMPILDAAPGWFVGKTLRRIDLGDHLGYLLEPVAAEADQRTDDLLSLADVGDLEPGHSA</sequence>
<keyword evidence="4" id="KW-1185">Reference proteome</keyword>
<dbReference type="KEGG" id="mhib:MHIB_22900"/>